<dbReference type="OrthoDB" id="9803818at2"/>
<keyword evidence="3" id="KW-0012">Acyltransferase</keyword>
<dbReference type="GO" id="GO:0016746">
    <property type="term" value="F:acyltransferase activity"/>
    <property type="evidence" value="ECO:0007669"/>
    <property type="project" value="UniProtKB-KW"/>
</dbReference>
<dbReference type="GO" id="GO:0033388">
    <property type="term" value="P:putrescine biosynthetic process from arginine"/>
    <property type="evidence" value="ECO:0007669"/>
    <property type="project" value="TreeGrafter"/>
</dbReference>
<dbReference type="PROSITE" id="PS50263">
    <property type="entry name" value="CN_HYDROLASE"/>
    <property type="match status" value="1"/>
</dbReference>
<evidence type="ECO:0000256" key="1">
    <source>
        <dbReference type="ARBA" id="ARBA00022801"/>
    </source>
</evidence>
<evidence type="ECO:0000313" key="3">
    <source>
        <dbReference type="EMBL" id="KYG72415.1"/>
    </source>
</evidence>
<keyword evidence="4" id="KW-1185">Reference proteome</keyword>
<evidence type="ECO:0000313" key="4">
    <source>
        <dbReference type="Proteomes" id="UP000075615"/>
    </source>
</evidence>
<dbReference type="InterPro" id="IPR003010">
    <property type="entry name" value="C-N_Hydrolase"/>
</dbReference>
<dbReference type="Gene3D" id="3.60.110.10">
    <property type="entry name" value="Carbon-nitrogen hydrolase"/>
    <property type="match status" value="1"/>
</dbReference>
<accession>A0A150X112</accession>
<dbReference type="AlphaFoldDB" id="A0A150X112"/>
<keyword evidence="3" id="KW-0808">Transferase</keyword>
<evidence type="ECO:0000259" key="2">
    <source>
        <dbReference type="PROSITE" id="PS50263"/>
    </source>
</evidence>
<dbReference type="EMBL" id="LRDB01000051">
    <property type="protein sequence ID" value="KYG72415.1"/>
    <property type="molecule type" value="Genomic_DNA"/>
</dbReference>
<comment type="caution">
    <text evidence="3">The sequence shown here is derived from an EMBL/GenBank/DDBJ whole genome shotgun (WGS) entry which is preliminary data.</text>
</comment>
<name>A0A150X112_9BACT</name>
<dbReference type="GO" id="GO:0050126">
    <property type="term" value="F:N-carbamoylputrescine amidase activity"/>
    <property type="evidence" value="ECO:0007669"/>
    <property type="project" value="TreeGrafter"/>
</dbReference>
<feature type="domain" description="CN hydrolase" evidence="2">
    <location>
        <begin position="1"/>
        <end position="234"/>
    </location>
</feature>
<dbReference type="InterPro" id="IPR050345">
    <property type="entry name" value="Aliph_Amidase/BUP"/>
</dbReference>
<dbReference type="PANTHER" id="PTHR43674:SF2">
    <property type="entry name" value="BETA-UREIDOPROPIONASE"/>
    <property type="match status" value="1"/>
</dbReference>
<dbReference type="Pfam" id="PF00795">
    <property type="entry name" value="CN_hydrolase"/>
    <property type="match status" value="1"/>
</dbReference>
<gene>
    <name evidence="3" type="ORF">AWN68_11675</name>
</gene>
<dbReference type="RefSeq" id="WP_068418865.1">
    <property type="nucleotide sequence ID" value="NZ_LRDB01000051.1"/>
</dbReference>
<dbReference type="STRING" id="296218.AWN68_11675"/>
<dbReference type="CDD" id="cd07197">
    <property type="entry name" value="nitrilase"/>
    <property type="match status" value="1"/>
</dbReference>
<dbReference type="InterPro" id="IPR036526">
    <property type="entry name" value="C-N_Hydrolase_sf"/>
</dbReference>
<dbReference type="PANTHER" id="PTHR43674">
    <property type="entry name" value="NITRILASE C965.09-RELATED"/>
    <property type="match status" value="1"/>
</dbReference>
<protein>
    <submittedName>
        <fullName evidence="3">Acyltransferase</fullName>
    </submittedName>
</protein>
<organism evidence="3 4">
    <name type="scientific">Roseivirga echinicomitans</name>
    <dbReference type="NCBI Taxonomy" id="296218"/>
    <lineage>
        <taxon>Bacteria</taxon>
        <taxon>Pseudomonadati</taxon>
        <taxon>Bacteroidota</taxon>
        <taxon>Cytophagia</taxon>
        <taxon>Cytophagales</taxon>
        <taxon>Roseivirgaceae</taxon>
        <taxon>Roseivirga</taxon>
    </lineage>
</organism>
<dbReference type="Proteomes" id="UP000075615">
    <property type="component" value="Unassembled WGS sequence"/>
</dbReference>
<dbReference type="SUPFAM" id="SSF56317">
    <property type="entry name" value="Carbon-nitrogen hydrolase"/>
    <property type="match status" value="1"/>
</dbReference>
<reference evidence="3 4" key="1">
    <citation type="submission" date="2016-01" db="EMBL/GenBank/DDBJ databases">
        <title>Genome sequencing of Roseivirga echinicomitans KMM 6058.</title>
        <authorList>
            <person name="Selvaratnam C."/>
            <person name="Thevarajoo S."/>
            <person name="Goh K.M."/>
            <person name="Ee R."/>
            <person name="Chan K.-G."/>
            <person name="Chong C.S."/>
        </authorList>
    </citation>
    <scope>NUCLEOTIDE SEQUENCE [LARGE SCALE GENOMIC DNA]</scope>
    <source>
        <strain evidence="3 4">KMM 6058</strain>
    </source>
</reference>
<proteinExistence type="predicted"/>
<sequence length="242" mass="26434">MRICVAQTKPVTGNINANITNHLKLIELGVSQDVNLMVFPELSLTGYEPALAKGLAIDIEDSRLAIFQEISNCKNITIGVGVPMKAKKGINISMVIFQPNQPIQVYSKGYLHSDEVPYFQAGDNSFSLRIDHHKIALAICYEISIPAHSENAFKCGAEIYIASVAKFKLGINKAKEELASIANQYSMNVLMANCTGISDGANCAGRTAAWNKEGRMICELDDVSEGLLIYDTETQTTEKCLL</sequence>
<keyword evidence="1" id="KW-0378">Hydrolase</keyword>